<dbReference type="AlphaFoldDB" id="A0A7V2T3Z4"/>
<reference evidence="1" key="1">
    <citation type="journal article" date="2020" name="mSystems">
        <title>Genome- and Community-Level Interaction Insights into Carbon Utilization and Element Cycling Functions of Hydrothermarchaeota in Hydrothermal Sediment.</title>
        <authorList>
            <person name="Zhou Z."/>
            <person name="Liu Y."/>
            <person name="Xu W."/>
            <person name="Pan J."/>
            <person name="Luo Z.H."/>
            <person name="Li M."/>
        </authorList>
    </citation>
    <scope>NUCLEOTIDE SEQUENCE [LARGE SCALE GENOMIC DNA]</scope>
    <source>
        <strain evidence="1">HyVt-493</strain>
    </source>
</reference>
<accession>A0A7V2T3Z4</accession>
<comment type="caution">
    <text evidence="1">The sequence shown here is derived from an EMBL/GenBank/DDBJ whole genome shotgun (WGS) entry which is preliminary data.</text>
</comment>
<dbReference type="Proteomes" id="UP000885750">
    <property type="component" value="Unassembled WGS sequence"/>
</dbReference>
<name>A0A7V2T3Z4_LEUMU</name>
<proteinExistence type="predicted"/>
<sequence>MTIERKMKIVPHISKCWYFPDEIQTPREMVLYTLWLNGELPFYKVLLLTGMDIDKLNSELKKLIEEKEIASIELGDAEGCFKNGFSSSSFRVAR</sequence>
<evidence type="ECO:0000313" key="1">
    <source>
        <dbReference type="EMBL" id="HFC93024.1"/>
    </source>
</evidence>
<gene>
    <name evidence="1" type="ORF">ENJ51_09450</name>
</gene>
<protein>
    <submittedName>
        <fullName evidence="1">Uncharacterized protein</fullName>
    </submittedName>
</protein>
<dbReference type="EMBL" id="DRMS01000353">
    <property type="protein sequence ID" value="HFC93024.1"/>
    <property type="molecule type" value="Genomic_DNA"/>
</dbReference>
<organism evidence="1">
    <name type="scientific">Leucothrix mucor</name>
    <dbReference type="NCBI Taxonomy" id="45248"/>
    <lineage>
        <taxon>Bacteria</taxon>
        <taxon>Pseudomonadati</taxon>
        <taxon>Pseudomonadota</taxon>
        <taxon>Gammaproteobacteria</taxon>
        <taxon>Thiotrichales</taxon>
        <taxon>Thiotrichaceae</taxon>
        <taxon>Leucothrix</taxon>
    </lineage>
</organism>